<organism evidence="7 8">
    <name type="scientific">Brassica carinata</name>
    <name type="common">Ethiopian mustard</name>
    <name type="synonym">Abyssinian cabbage</name>
    <dbReference type="NCBI Taxonomy" id="52824"/>
    <lineage>
        <taxon>Eukaryota</taxon>
        <taxon>Viridiplantae</taxon>
        <taxon>Streptophyta</taxon>
        <taxon>Embryophyta</taxon>
        <taxon>Tracheophyta</taxon>
        <taxon>Spermatophyta</taxon>
        <taxon>Magnoliopsida</taxon>
        <taxon>eudicotyledons</taxon>
        <taxon>Gunneridae</taxon>
        <taxon>Pentapetalae</taxon>
        <taxon>rosids</taxon>
        <taxon>malvids</taxon>
        <taxon>Brassicales</taxon>
        <taxon>Brassicaceae</taxon>
        <taxon>Brassiceae</taxon>
        <taxon>Brassica</taxon>
    </lineage>
</organism>
<dbReference type="OrthoDB" id="416222at2759"/>
<dbReference type="InterPro" id="IPR017853">
    <property type="entry name" value="GH"/>
</dbReference>
<dbReference type="SUPFAM" id="SSF52279">
    <property type="entry name" value="Beta-D-glucan exohydrolase, C-terminal domain"/>
    <property type="match status" value="1"/>
</dbReference>
<evidence type="ECO:0000259" key="5">
    <source>
        <dbReference type="Pfam" id="PF00933"/>
    </source>
</evidence>
<dbReference type="Proteomes" id="UP000886595">
    <property type="component" value="Unassembled WGS sequence"/>
</dbReference>
<keyword evidence="8" id="KW-1185">Reference proteome</keyword>
<dbReference type="Pfam" id="PF01915">
    <property type="entry name" value="Glyco_hydro_3_C"/>
    <property type="match status" value="1"/>
</dbReference>
<comment type="caution">
    <text evidence="7">The sequence shown here is derived from an EMBL/GenBank/DDBJ whole genome shotgun (WGS) entry which is preliminary data.</text>
</comment>
<dbReference type="InterPro" id="IPR036881">
    <property type="entry name" value="Glyco_hydro_3_C_sf"/>
</dbReference>
<dbReference type="Pfam" id="PF00933">
    <property type="entry name" value="Glyco_hydro_3"/>
    <property type="match status" value="1"/>
</dbReference>
<dbReference type="Gene3D" id="3.40.50.1700">
    <property type="entry name" value="Glycoside hydrolase family 3 C-terminal domain"/>
    <property type="match status" value="1"/>
</dbReference>
<gene>
    <name evidence="7" type="ORF">Bca52824_000954</name>
</gene>
<dbReference type="PROSITE" id="PS00775">
    <property type="entry name" value="GLYCOSYL_HYDROL_F3"/>
    <property type="match status" value="1"/>
</dbReference>
<dbReference type="FunFam" id="3.40.50.1700:FF:000002">
    <property type="entry name" value="Glycosyl hydrolase family protein"/>
    <property type="match status" value="1"/>
</dbReference>
<dbReference type="Gene3D" id="3.20.20.300">
    <property type="entry name" value="Glycoside hydrolase, family 3, N-terminal domain"/>
    <property type="match status" value="1"/>
</dbReference>
<dbReference type="SUPFAM" id="SSF51445">
    <property type="entry name" value="(Trans)glycosidases"/>
    <property type="match status" value="1"/>
</dbReference>
<evidence type="ECO:0000256" key="4">
    <source>
        <dbReference type="RuleBase" id="RU361161"/>
    </source>
</evidence>
<dbReference type="InterPro" id="IPR001764">
    <property type="entry name" value="Glyco_hydro_3_N"/>
</dbReference>
<keyword evidence="3 4" id="KW-0326">Glycosidase</keyword>
<keyword evidence="2 4" id="KW-0378">Hydrolase</keyword>
<evidence type="ECO:0008006" key="9">
    <source>
        <dbReference type="Google" id="ProtNLM"/>
    </source>
</evidence>
<evidence type="ECO:0000256" key="1">
    <source>
        <dbReference type="ARBA" id="ARBA00005336"/>
    </source>
</evidence>
<reference evidence="7 8" key="1">
    <citation type="submission" date="2020-02" db="EMBL/GenBank/DDBJ databases">
        <authorList>
            <person name="Ma Q."/>
            <person name="Huang Y."/>
            <person name="Song X."/>
            <person name="Pei D."/>
        </authorList>
    </citation>
    <scope>NUCLEOTIDE SEQUENCE [LARGE SCALE GENOMIC DNA]</scope>
    <source>
        <strain evidence="7">Sxm20200214</strain>
        <tissue evidence="7">Leaf</tissue>
    </source>
</reference>
<proteinExistence type="inferred from homology"/>
<dbReference type="EMBL" id="JAAMPC010000001">
    <property type="protein sequence ID" value="KAG2329774.1"/>
    <property type="molecule type" value="Genomic_DNA"/>
</dbReference>
<dbReference type="PANTHER" id="PTHR30620:SF33">
    <property type="entry name" value="BETA-D-GLUCAN EXOHYDROLASE-LIKE PROTEIN-RELATED"/>
    <property type="match status" value="1"/>
</dbReference>
<dbReference type="InterPro" id="IPR019800">
    <property type="entry name" value="Glyco_hydro_3_AS"/>
</dbReference>
<dbReference type="FunFam" id="3.20.20.300:FF:000003">
    <property type="entry name" value="Beta-D-glucan exohydrolase isoenzyme ExoI"/>
    <property type="match status" value="1"/>
</dbReference>
<dbReference type="GO" id="GO:0008422">
    <property type="term" value="F:beta-glucosidase activity"/>
    <property type="evidence" value="ECO:0007669"/>
    <property type="project" value="TreeGrafter"/>
</dbReference>
<evidence type="ECO:0000259" key="6">
    <source>
        <dbReference type="Pfam" id="PF01915"/>
    </source>
</evidence>
<dbReference type="InterPro" id="IPR036962">
    <property type="entry name" value="Glyco_hydro_3_N_sf"/>
</dbReference>
<dbReference type="PANTHER" id="PTHR30620">
    <property type="entry name" value="PERIPLASMIC BETA-GLUCOSIDASE-RELATED"/>
    <property type="match status" value="1"/>
</dbReference>
<feature type="domain" description="Glycoside hydrolase family 3 N-terminal" evidence="5">
    <location>
        <begin position="33"/>
        <end position="360"/>
    </location>
</feature>
<accession>A0A8X7WFG1</accession>
<feature type="domain" description="Glycoside hydrolase family 3 C-terminal" evidence="6">
    <location>
        <begin position="397"/>
        <end position="606"/>
    </location>
</feature>
<evidence type="ECO:0000256" key="3">
    <source>
        <dbReference type="ARBA" id="ARBA00023295"/>
    </source>
</evidence>
<comment type="similarity">
    <text evidence="1 4">Belongs to the glycosyl hydrolase 3 family.</text>
</comment>
<sequence>MTEAGEVSAMDCVYKNPNKGVEDRIQDLLQRMTVEEKIGQMTQIHRGVSSAAVIKDFFIGSVCNSAGKSGNNVMSEDWATMIDGFQTAALETRLAIPIIYGLDAVHGNNKFYGTTIFPHNIGLGATRDYDLARRIGSATALEVRASGAHWVFAPCVAVCKDPRWGRCLESYSEDTEVVCNMTSIVSGLQGTPPEGHPAGYPFLAGRNNVVACAKHFVGDGGTEMGKNEGDTVASYEDLERIHMAPYLNCLAQGVSAVMPSYSRWNGSQLHGDRFLLTEILKDKLGFKGCLVSDWSGIDKMGQPRGSNYRGCVEAAINAGIDMVMVPYKYEKFINELTSLVEERKILMSRIDDAVERILRLKFTAGLFEHPFSDRSLLKFVGCKEHREIAREAVRKSLVLLKNGKDLEKPFLPLDRNAKRVLVAGTHADDLGFQCGGWSKTWQGQSGRITIGTTVLDAVKAIVGAETEVVHEKTPSEETLSNDDFSYAIVAVGEAPYAESRGDDPEPSIHFDGAEVVRLVAEKIPTVAILMTGRPVVLERIMLEKVEALVAAWLPGTEGDGIADVVFGDYDFTGKLPMSWFRETEQLPMNPEADSYDPLFPLGFGLKCKRE</sequence>
<name>A0A8X7WFG1_BRACI</name>
<evidence type="ECO:0000256" key="2">
    <source>
        <dbReference type="ARBA" id="ARBA00022801"/>
    </source>
</evidence>
<dbReference type="InterPro" id="IPR002772">
    <property type="entry name" value="Glyco_hydro_3_C"/>
</dbReference>
<dbReference type="AlphaFoldDB" id="A0A8X7WFG1"/>
<protein>
    <recommendedName>
        <fullName evidence="9">Beta-glucosidase</fullName>
    </recommendedName>
</protein>
<dbReference type="InterPro" id="IPR051915">
    <property type="entry name" value="Cellulose_Degrad_GH3"/>
</dbReference>
<evidence type="ECO:0000313" key="7">
    <source>
        <dbReference type="EMBL" id="KAG2329774.1"/>
    </source>
</evidence>
<dbReference type="PRINTS" id="PR00133">
    <property type="entry name" value="GLHYDRLASE3"/>
</dbReference>
<evidence type="ECO:0000313" key="8">
    <source>
        <dbReference type="Proteomes" id="UP000886595"/>
    </source>
</evidence>
<dbReference type="GO" id="GO:0009251">
    <property type="term" value="P:glucan catabolic process"/>
    <property type="evidence" value="ECO:0007669"/>
    <property type="project" value="TreeGrafter"/>
</dbReference>